<feature type="transmembrane region" description="Helical" evidence="1">
    <location>
        <begin position="318"/>
        <end position="334"/>
    </location>
</feature>
<evidence type="ECO:0008006" key="4">
    <source>
        <dbReference type="Google" id="ProtNLM"/>
    </source>
</evidence>
<dbReference type="AlphaFoldDB" id="A0A0A0BU80"/>
<feature type="transmembrane region" description="Helical" evidence="1">
    <location>
        <begin position="295"/>
        <end position="312"/>
    </location>
</feature>
<reference evidence="2 3" key="2">
    <citation type="journal article" date="2015" name="Stand. Genomic Sci.">
        <title>Draft genome sequence of Cellulomonas carbonis T26(T) and comparative analysis of six Cellulomonas genomes.</title>
        <authorList>
            <person name="Zhuang W."/>
            <person name="Zhang S."/>
            <person name="Xia X."/>
            <person name="Wang G."/>
        </authorList>
    </citation>
    <scope>NUCLEOTIDE SEQUENCE [LARGE SCALE GENOMIC DNA]</scope>
    <source>
        <strain evidence="2 3">T26</strain>
    </source>
</reference>
<keyword evidence="1" id="KW-0812">Transmembrane</keyword>
<feature type="transmembrane region" description="Helical" evidence="1">
    <location>
        <begin position="162"/>
        <end position="185"/>
    </location>
</feature>
<feature type="transmembrane region" description="Helical" evidence="1">
    <location>
        <begin position="12"/>
        <end position="36"/>
    </location>
</feature>
<keyword evidence="3" id="KW-1185">Reference proteome</keyword>
<feature type="transmembrane region" description="Helical" evidence="1">
    <location>
        <begin position="192"/>
        <end position="211"/>
    </location>
</feature>
<comment type="caution">
    <text evidence="2">The sequence shown here is derived from an EMBL/GenBank/DDBJ whole genome shotgun (WGS) entry which is preliminary data.</text>
</comment>
<dbReference type="EMBL" id="AXCY01000042">
    <property type="protein sequence ID" value="KGM10684.1"/>
    <property type="molecule type" value="Genomic_DNA"/>
</dbReference>
<feature type="transmembrane region" description="Helical" evidence="1">
    <location>
        <begin position="346"/>
        <end position="366"/>
    </location>
</feature>
<dbReference type="Proteomes" id="UP000029839">
    <property type="component" value="Unassembled WGS sequence"/>
</dbReference>
<organism evidence="2 3">
    <name type="scientific">Cellulomonas carbonis T26</name>
    <dbReference type="NCBI Taxonomy" id="947969"/>
    <lineage>
        <taxon>Bacteria</taxon>
        <taxon>Bacillati</taxon>
        <taxon>Actinomycetota</taxon>
        <taxon>Actinomycetes</taxon>
        <taxon>Micrococcales</taxon>
        <taxon>Cellulomonadaceae</taxon>
        <taxon>Cellulomonas</taxon>
    </lineage>
</organism>
<proteinExistence type="predicted"/>
<accession>A0A0A0BU80</accession>
<name>A0A0A0BU80_9CELL</name>
<keyword evidence="1" id="KW-0472">Membrane</keyword>
<evidence type="ECO:0000256" key="1">
    <source>
        <dbReference type="SAM" id="Phobius"/>
    </source>
</evidence>
<evidence type="ECO:0000313" key="3">
    <source>
        <dbReference type="Proteomes" id="UP000029839"/>
    </source>
</evidence>
<reference evidence="2 3" key="1">
    <citation type="submission" date="2013-08" db="EMBL/GenBank/DDBJ databases">
        <title>Genome sequencing of Cellulomonas carbonis T26.</title>
        <authorList>
            <person name="Chen F."/>
            <person name="Li Y."/>
            <person name="Wang G."/>
        </authorList>
    </citation>
    <scope>NUCLEOTIDE SEQUENCE [LARGE SCALE GENOMIC DNA]</scope>
    <source>
        <strain evidence="2 3">T26</strain>
    </source>
</reference>
<evidence type="ECO:0000313" key="2">
    <source>
        <dbReference type="EMBL" id="KGM10684.1"/>
    </source>
</evidence>
<feature type="transmembrane region" description="Helical" evidence="1">
    <location>
        <begin position="123"/>
        <end position="150"/>
    </location>
</feature>
<gene>
    <name evidence="2" type="ORF">N868_14070</name>
</gene>
<feature type="transmembrane region" description="Helical" evidence="1">
    <location>
        <begin position="386"/>
        <end position="404"/>
    </location>
</feature>
<protein>
    <recommendedName>
        <fullName evidence="4">DUF2029 domain-containing protein</fullName>
    </recommendedName>
</protein>
<feature type="transmembrane region" description="Helical" evidence="1">
    <location>
        <begin position="267"/>
        <end position="288"/>
    </location>
</feature>
<sequence>MSGTAVLPTTPARLAAVWGSFVVVHAVLTVVGVVVVPAEAFWDLDLYRWWAWTVLDGAGAPLLDEPWVYPAGALVPVVAAGAVSTVSTPVYALTWCALVTVLDALVVAALLRRDAHRAAWWWLAALLALGPVAVGRLDAVAAALLALGVLAATSERPGRASVLLTAGAWVKVAPGALLLPLAAAARRPWRDVVVPAAVVTGLVVGAVGLAGGGPRVLSFLGAQGERGLQVESVAATPWVVAGAVDGRPAAVLHDELVTYEVPAGATAASALDVVLPVGVVAVGALLLVARRRGTAVEALVPAVLVLTTWLVVANKVGSPQFMTWVAAAVAVALASTRGGDWARRTWVVAALALAAAALTQVVFPWGYPALLAGDLAVTAALAGRNALLVALLVVAAAWLVRVVVGRDVAVRER</sequence>
<feature type="transmembrane region" description="Helical" evidence="1">
    <location>
        <begin position="90"/>
        <end position="111"/>
    </location>
</feature>
<keyword evidence="1" id="KW-1133">Transmembrane helix</keyword>